<dbReference type="InterPro" id="IPR011701">
    <property type="entry name" value="MFS"/>
</dbReference>
<dbReference type="OMA" id="ALQLLYW"/>
<dbReference type="PANTHER" id="PTHR23514:SF3">
    <property type="entry name" value="BYPASS OF STOP CODON PROTEIN 6"/>
    <property type="match status" value="1"/>
</dbReference>
<evidence type="ECO:0000256" key="5">
    <source>
        <dbReference type="ARBA" id="ARBA00022989"/>
    </source>
</evidence>
<comment type="subcellular location">
    <subcellularLocation>
        <location evidence="1">Endomembrane system</location>
        <topology evidence="1">Multi-pass membrane protein</topology>
    </subcellularLocation>
</comment>
<keyword evidence="4 8" id="KW-0812">Transmembrane</keyword>
<keyword evidence="3" id="KW-0813">Transport</keyword>
<reference evidence="11" key="2">
    <citation type="submission" date="2012-08" db="EMBL/GenBank/DDBJ databases">
        <title>Genome sequence of Kazachstania naganishii.</title>
        <authorList>
            <person name="Gordon J.L."/>
            <person name="Armisen D."/>
            <person name="Proux-Wera E."/>
            <person name="OhEigeartaigh S.S."/>
            <person name="Byrne K.P."/>
            <person name="Wolfe K.H."/>
        </authorList>
    </citation>
    <scope>NUCLEOTIDE SEQUENCE [LARGE SCALE GENOMIC DNA]</scope>
    <source>
        <strain evidence="11">ATCC MYA-139 / BCRC 22969 / CBS 8797 / CCRC 22969 / KCTC 17520 / NBRC 10181 / NCYC 3082</strain>
    </source>
</reference>
<organism evidence="10 11">
    <name type="scientific">Huiozyma naganishii (strain ATCC MYA-139 / BCRC 22969 / CBS 8797 / KCTC 17520 / NBRC 10181 / NCYC 3082 / Yp74L-3)</name>
    <name type="common">Yeast</name>
    <name type="synonym">Kazachstania naganishii</name>
    <dbReference type="NCBI Taxonomy" id="1071383"/>
    <lineage>
        <taxon>Eukaryota</taxon>
        <taxon>Fungi</taxon>
        <taxon>Dikarya</taxon>
        <taxon>Ascomycota</taxon>
        <taxon>Saccharomycotina</taxon>
        <taxon>Saccharomycetes</taxon>
        <taxon>Saccharomycetales</taxon>
        <taxon>Saccharomycetaceae</taxon>
        <taxon>Huiozyma</taxon>
    </lineage>
</organism>
<dbReference type="HOGENOM" id="CLU_021993_0_0_1"/>
<feature type="transmembrane region" description="Helical" evidence="8">
    <location>
        <begin position="283"/>
        <end position="309"/>
    </location>
</feature>
<comment type="similarity">
    <text evidence="2">Belongs to the major facilitator superfamily.</text>
</comment>
<evidence type="ECO:0000256" key="8">
    <source>
        <dbReference type="SAM" id="Phobius"/>
    </source>
</evidence>
<feature type="transmembrane region" description="Helical" evidence="8">
    <location>
        <begin position="196"/>
        <end position="216"/>
    </location>
</feature>
<dbReference type="STRING" id="1071383.J7RE25"/>
<reference evidence="10 11" key="1">
    <citation type="journal article" date="2011" name="Proc. Natl. Acad. Sci. U.S.A.">
        <title>Evolutionary erosion of yeast sex chromosomes by mating-type switching accidents.</title>
        <authorList>
            <person name="Gordon J.L."/>
            <person name="Armisen D."/>
            <person name="Proux-Wera E."/>
            <person name="Oheigeartaigh S.S."/>
            <person name="Byrne K.P."/>
            <person name="Wolfe K.H."/>
        </authorList>
    </citation>
    <scope>NUCLEOTIDE SEQUENCE [LARGE SCALE GENOMIC DNA]</scope>
    <source>
        <strain evidence="11">ATCC MYA-139 / BCRC 22969 / CBS 8797 / CCRC 22969 / KCTC 17520 / NBRC 10181 / NCYC 3082</strain>
    </source>
</reference>
<feature type="region of interest" description="Disordered" evidence="7">
    <location>
        <begin position="1"/>
        <end position="33"/>
    </location>
</feature>
<feature type="transmembrane region" description="Helical" evidence="8">
    <location>
        <begin position="160"/>
        <end position="184"/>
    </location>
</feature>
<feature type="transmembrane region" description="Helical" evidence="8">
    <location>
        <begin position="418"/>
        <end position="444"/>
    </location>
</feature>
<evidence type="ECO:0000256" key="7">
    <source>
        <dbReference type="SAM" id="MobiDB-lite"/>
    </source>
</evidence>
<dbReference type="KEGG" id="kng:KNAG_0A01240"/>
<keyword evidence="11" id="KW-1185">Reference proteome</keyword>
<dbReference type="InterPro" id="IPR020846">
    <property type="entry name" value="MFS_dom"/>
</dbReference>
<dbReference type="AlphaFoldDB" id="J7RE25"/>
<keyword evidence="6 8" id="KW-0472">Membrane</keyword>
<evidence type="ECO:0000256" key="3">
    <source>
        <dbReference type="ARBA" id="ARBA00022448"/>
    </source>
</evidence>
<keyword evidence="5 8" id="KW-1133">Transmembrane helix</keyword>
<dbReference type="PANTHER" id="PTHR23514">
    <property type="entry name" value="BYPASS OF STOP CODON PROTEIN 6"/>
    <property type="match status" value="1"/>
</dbReference>
<evidence type="ECO:0000256" key="2">
    <source>
        <dbReference type="ARBA" id="ARBA00008335"/>
    </source>
</evidence>
<dbReference type="OrthoDB" id="413079at2759"/>
<evidence type="ECO:0000256" key="1">
    <source>
        <dbReference type="ARBA" id="ARBA00004127"/>
    </source>
</evidence>
<dbReference type="eggNOG" id="ENOG502QQA7">
    <property type="taxonomic scope" value="Eukaryota"/>
</dbReference>
<dbReference type="InterPro" id="IPR051788">
    <property type="entry name" value="MFS_Transporter"/>
</dbReference>
<dbReference type="GO" id="GO:0022857">
    <property type="term" value="F:transmembrane transporter activity"/>
    <property type="evidence" value="ECO:0007669"/>
    <property type="project" value="InterPro"/>
</dbReference>
<evidence type="ECO:0000256" key="4">
    <source>
        <dbReference type="ARBA" id="ARBA00022692"/>
    </source>
</evidence>
<feature type="transmembrane region" description="Helical" evidence="8">
    <location>
        <begin position="352"/>
        <end position="373"/>
    </location>
</feature>
<dbReference type="Gene3D" id="1.20.1250.20">
    <property type="entry name" value="MFS general substrate transporter like domains"/>
    <property type="match status" value="2"/>
</dbReference>
<name>J7RE25_HUIN7</name>
<evidence type="ECO:0000256" key="6">
    <source>
        <dbReference type="ARBA" id="ARBA00023136"/>
    </source>
</evidence>
<dbReference type="Pfam" id="PF07690">
    <property type="entry name" value="MFS_1"/>
    <property type="match status" value="1"/>
</dbReference>
<dbReference type="EMBL" id="HE978314">
    <property type="protein sequence ID" value="CCK67813.1"/>
    <property type="molecule type" value="Genomic_DNA"/>
</dbReference>
<feature type="transmembrane region" description="Helical" evidence="8">
    <location>
        <begin position="136"/>
        <end position="154"/>
    </location>
</feature>
<dbReference type="GO" id="GO:0012505">
    <property type="term" value="C:endomembrane system"/>
    <property type="evidence" value="ECO:0007669"/>
    <property type="project" value="UniProtKB-SubCell"/>
</dbReference>
<gene>
    <name evidence="10" type="primary">KNAG0A01240</name>
    <name evidence="10" type="ordered locus">KNAG_0A01240</name>
</gene>
<feature type="transmembrane region" description="Helical" evidence="8">
    <location>
        <begin position="379"/>
        <end position="406"/>
    </location>
</feature>
<feature type="transmembrane region" description="Helical" evidence="8">
    <location>
        <begin position="222"/>
        <end position="241"/>
    </location>
</feature>
<dbReference type="PROSITE" id="PS50850">
    <property type="entry name" value="MFS"/>
    <property type="match status" value="1"/>
</dbReference>
<protein>
    <recommendedName>
        <fullName evidence="9">Major facilitator superfamily (MFS) profile domain-containing protein</fullName>
    </recommendedName>
</protein>
<feature type="transmembrane region" description="Helical" evidence="8">
    <location>
        <begin position="450"/>
        <end position="466"/>
    </location>
</feature>
<proteinExistence type="inferred from homology"/>
<dbReference type="RefSeq" id="XP_022462059.1">
    <property type="nucleotide sequence ID" value="XM_022606563.1"/>
</dbReference>
<sequence length="477" mass="53329">MTHDRDTIELGDVSVDSPTVSTNAETSLGDPEITVTSESPDTALVRDVEWKGDIVTVFPLDYQKVPMVKYQIISCLMLFMVFGFNDQSTGALLPTLQEYYNASAIKVSNIFLVQLAGYTTASFCNEFVHRKFGTRGGIYLSVLLCTIPFLILVWKPKRLGVYVTCSFPLGLAIGILDATGNVLIGNLLVHKNEWMGILHATYGVAAMVTPPFVSYFVQWGHWSLFFLVPLVVAILALFLSIPSFKYETAVKYDYICNKDENLDDSTNSGNRESFIELMKQPPIFLYATFLFFYLGAEITTGAWFFSFLLETKLDDKIKMSYVAAAFWLGLTFGRFILGFVTKRAFVNEYRAAKTYTLLTLFFYTIFVFVGHISSHTLGYFVLLFITIFCCGFFIGPLFPSASIVAIQVLPARLHVTGVSIAVAFGGCGGAVLPYLAGAVIHWLGIKCMPFLSWLFVTFFSVVWLAYPRLIKGHEEFL</sequence>
<feature type="domain" description="Major facilitator superfamily (MFS) profile" evidence="9">
    <location>
        <begin position="71"/>
        <end position="477"/>
    </location>
</feature>
<dbReference type="SUPFAM" id="SSF103473">
    <property type="entry name" value="MFS general substrate transporter"/>
    <property type="match status" value="1"/>
</dbReference>
<feature type="transmembrane region" description="Helical" evidence="8">
    <location>
        <begin position="321"/>
        <end position="340"/>
    </location>
</feature>
<dbReference type="Proteomes" id="UP000006310">
    <property type="component" value="Chromosome 1"/>
</dbReference>
<dbReference type="InterPro" id="IPR036259">
    <property type="entry name" value="MFS_trans_sf"/>
</dbReference>
<evidence type="ECO:0000313" key="11">
    <source>
        <dbReference type="Proteomes" id="UP000006310"/>
    </source>
</evidence>
<dbReference type="GeneID" id="34523448"/>
<evidence type="ECO:0000313" key="10">
    <source>
        <dbReference type="EMBL" id="CCK67813.1"/>
    </source>
</evidence>
<evidence type="ECO:0000259" key="9">
    <source>
        <dbReference type="PROSITE" id="PS50850"/>
    </source>
</evidence>
<dbReference type="GO" id="GO:0016020">
    <property type="term" value="C:membrane"/>
    <property type="evidence" value="ECO:0007669"/>
    <property type="project" value="TreeGrafter"/>
</dbReference>
<feature type="compositionally biased region" description="Polar residues" evidence="7">
    <location>
        <begin position="16"/>
        <end position="26"/>
    </location>
</feature>
<accession>J7RE25</accession>